<reference evidence="3 4" key="1">
    <citation type="submission" date="2016-10" db="EMBL/GenBank/DDBJ databases">
        <authorList>
            <person name="de Groot N.N."/>
        </authorList>
    </citation>
    <scope>NUCLEOTIDE SEQUENCE [LARGE SCALE GENOMIC DNA]</scope>
    <source>
        <strain evidence="3 4">CGMCC 1.9109</strain>
    </source>
</reference>
<feature type="chain" id="PRO_5010190379" evidence="1">
    <location>
        <begin position="24"/>
        <end position="447"/>
    </location>
</feature>
<feature type="domain" description="PDZ" evidence="2">
    <location>
        <begin position="43"/>
        <end position="77"/>
    </location>
</feature>
<dbReference type="PANTHER" id="PTHR43265:SF1">
    <property type="entry name" value="ESTERASE ESTD"/>
    <property type="match status" value="1"/>
</dbReference>
<dbReference type="InterPro" id="IPR036034">
    <property type="entry name" value="PDZ_sf"/>
</dbReference>
<dbReference type="STRING" id="637679.GCA_001550055_03304"/>
<dbReference type="Gene3D" id="2.30.42.10">
    <property type="match status" value="1"/>
</dbReference>
<sequence length="447" mass="49797">MIQSFLKTGLLATLLLSSTAAFADDLARRASWQARFNPQETSGMTIRELTAGSPLAEAGLRVGDTILKVNGQTATSGPNWFDMTDALMAGRPYELLVRRGVDVLSVSASFPPVALENHDGLETIYDSITSDYGIRQRVIITRPEGITADAPGPAIFVLQGLSCSSIEATPGRSSNYIRILTDLAEQSGMIMMRVEKPGMGDSEGNCSETDFRTELNGYEVALRKLQALPYVDAGRILVYGNSMGSALAPYFANKFGLNAVISDGTYYRTWFEHMLEIERRIKQMQGMDESTINDLINRAYIPLYYGMLMEEKSYADVIREKPMLAEHNYHGPMHMYGRPMTFYHQMQDFDVAGNWQKLKAPVRIRWGTNDWIMSEYDSDMIMEVLTAAGHENAELYKYPGMDHWATIHESPANSFGGKPGVWEDRISGQLVEWAKDLNSQANALGAD</sequence>
<dbReference type="RefSeq" id="WP_068307034.1">
    <property type="nucleotide sequence ID" value="NZ_FNAK01000006.1"/>
</dbReference>
<dbReference type="SMART" id="SM00228">
    <property type="entry name" value="PDZ"/>
    <property type="match status" value="1"/>
</dbReference>
<dbReference type="PROSITE" id="PS50106">
    <property type="entry name" value="PDZ"/>
    <property type="match status" value="1"/>
</dbReference>
<dbReference type="InterPro" id="IPR001478">
    <property type="entry name" value="PDZ"/>
</dbReference>
<dbReference type="Gene3D" id="3.40.50.1820">
    <property type="entry name" value="alpha/beta hydrolase"/>
    <property type="match status" value="1"/>
</dbReference>
<evidence type="ECO:0000259" key="2">
    <source>
        <dbReference type="PROSITE" id="PS50106"/>
    </source>
</evidence>
<evidence type="ECO:0000313" key="3">
    <source>
        <dbReference type="EMBL" id="SDE33141.1"/>
    </source>
</evidence>
<keyword evidence="1" id="KW-0732">Signal</keyword>
<protein>
    <submittedName>
        <fullName evidence="3">PDZ domain-containing protein</fullName>
    </submittedName>
</protein>
<dbReference type="SUPFAM" id="SSF50156">
    <property type="entry name" value="PDZ domain-like"/>
    <property type="match status" value="1"/>
</dbReference>
<dbReference type="InterPro" id="IPR053145">
    <property type="entry name" value="AB_hydrolase_Est10"/>
</dbReference>
<feature type="signal peptide" evidence="1">
    <location>
        <begin position="1"/>
        <end position="23"/>
    </location>
</feature>
<dbReference type="EMBL" id="FNAK01000006">
    <property type="protein sequence ID" value="SDE33141.1"/>
    <property type="molecule type" value="Genomic_DNA"/>
</dbReference>
<keyword evidence="4" id="KW-1185">Reference proteome</keyword>
<dbReference type="GO" id="GO:0052689">
    <property type="term" value="F:carboxylic ester hydrolase activity"/>
    <property type="evidence" value="ECO:0007669"/>
    <property type="project" value="TreeGrafter"/>
</dbReference>
<dbReference type="Proteomes" id="UP000183685">
    <property type="component" value="Unassembled WGS sequence"/>
</dbReference>
<dbReference type="Pfam" id="PF17820">
    <property type="entry name" value="PDZ_6"/>
    <property type="match status" value="1"/>
</dbReference>
<name>A0A1G7C1E2_9PROT</name>
<dbReference type="AlphaFoldDB" id="A0A1G7C1E2"/>
<accession>A0A1G7C1E2</accession>
<dbReference type="SUPFAM" id="SSF53474">
    <property type="entry name" value="alpha/beta-Hydrolases"/>
    <property type="match status" value="1"/>
</dbReference>
<dbReference type="InterPro" id="IPR029058">
    <property type="entry name" value="AB_hydrolase_fold"/>
</dbReference>
<proteinExistence type="predicted"/>
<organism evidence="3 4">
    <name type="scientific">Kordiimonas lacus</name>
    <dbReference type="NCBI Taxonomy" id="637679"/>
    <lineage>
        <taxon>Bacteria</taxon>
        <taxon>Pseudomonadati</taxon>
        <taxon>Pseudomonadota</taxon>
        <taxon>Alphaproteobacteria</taxon>
        <taxon>Kordiimonadales</taxon>
        <taxon>Kordiimonadaceae</taxon>
        <taxon>Kordiimonas</taxon>
    </lineage>
</organism>
<dbReference type="PANTHER" id="PTHR43265">
    <property type="entry name" value="ESTERASE ESTD"/>
    <property type="match status" value="1"/>
</dbReference>
<evidence type="ECO:0000313" key="4">
    <source>
        <dbReference type="Proteomes" id="UP000183685"/>
    </source>
</evidence>
<evidence type="ECO:0000256" key="1">
    <source>
        <dbReference type="SAM" id="SignalP"/>
    </source>
</evidence>
<gene>
    <name evidence="3" type="ORF">SAMN04488071_2618</name>
</gene>
<dbReference type="InterPro" id="IPR041489">
    <property type="entry name" value="PDZ_6"/>
</dbReference>